<comment type="caution">
    <text evidence="16">The sequence shown here is derived from an EMBL/GenBank/DDBJ whole genome shotgun (WGS) entry which is preliminary data.</text>
</comment>
<dbReference type="InterPro" id="IPR024909">
    <property type="entry name" value="Cys-tRNA/MSH_ligase"/>
</dbReference>
<dbReference type="InterPro" id="IPR009080">
    <property type="entry name" value="tRNAsynth_Ia_anticodon-bd"/>
</dbReference>
<dbReference type="Pfam" id="PF01406">
    <property type="entry name" value="tRNA-synt_1e"/>
    <property type="match status" value="1"/>
</dbReference>
<feature type="short sequence motif" description="'HIGH' region" evidence="13">
    <location>
        <begin position="31"/>
        <end position="41"/>
    </location>
</feature>
<dbReference type="Pfam" id="PF23493">
    <property type="entry name" value="CysS_C"/>
    <property type="match status" value="1"/>
</dbReference>
<comment type="subcellular location">
    <subcellularLocation>
        <location evidence="1 13">Cytoplasm</location>
    </subcellularLocation>
</comment>
<feature type="binding site" evidence="13">
    <location>
        <position position="234"/>
    </location>
    <ligand>
        <name>Zn(2+)</name>
        <dbReference type="ChEBI" id="CHEBI:29105"/>
    </ligand>
</feature>
<evidence type="ECO:0000256" key="2">
    <source>
        <dbReference type="ARBA" id="ARBA00005594"/>
    </source>
</evidence>
<evidence type="ECO:0000256" key="7">
    <source>
        <dbReference type="ARBA" id="ARBA00022741"/>
    </source>
</evidence>
<feature type="short sequence motif" description="'KMSKS' region" evidence="13">
    <location>
        <begin position="266"/>
        <end position="270"/>
    </location>
</feature>
<keyword evidence="7 13" id="KW-0547">Nucleotide-binding</keyword>
<keyword evidence="8 13" id="KW-0862">Zinc</keyword>
<reference evidence="16" key="1">
    <citation type="journal article" date="2024" name="Int. J. Syst. Evol. Microbiol.">
        <title>Polycladomyces zharkentensis sp. nov., a novel thermophilic cellulose- and starch-degrading member of the Bacillota from a geothermal aquifer in Kazakhstan.</title>
        <authorList>
            <person name="Mashzhan A."/>
            <person name="Kistaubayeva A."/>
            <person name="Javier-Lopez R."/>
            <person name="Bissenova U."/>
            <person name="Bissenbay A."/>
            <person name="Birkeland N.K."/>
        </authorList>
    </citation>
    <scope>NUCLEOTIDE SEQUENCE</scope>
    <source>
        <strain evidence="16">ZKZ2T</strain>
    </source>
</reference>
<dbReference type="Gene3D" id="3.40.50.620">
    <property type="entry name" value="HUPs"/>
    <property type="match status" value="1"/>
</dbReference>
<evidence type="ECO:0000256" key="1">
    <source>
        <dbReference type="ARBA" id="ARBA00004496"/>
    </source>
</evidence>
<name>A0ABS2WI98_9BACL</name>
<dbReference type="InterPro" id="IPR015803">
    <property type="entry name" value="Cys-tRNA-ligase"/>
</dbReference>
<keyword evidence="4 13" id="KW-0963">Cytoplasm</keyword>
<proteinExistence type="inferred from homology"/>
<dbReference type="NCBIfam" id="TIGR00435">
    <property type="entry name" value="cysS"/>
    <property type="match status" value="1"/>
</dbReference>
<dbReference type="EMBL" id="JAFHAP010000007">
    <property type="protein sequence ID" value="MBN2909249.1"/>
    <property type="molecule type" value="Genomic_DNA"/>
</dbReference>
<keyword evidence="9 13" id="KW-0067">ATP-binding</keyword>
<evidence type="ECO:0000259" key="15">
    <source>
        <dbReference type="SMART" id="SM00840"/>
    </source>
</evidence>
<feature type="binding site" evidence="13">
    <location>
        <position position="269"/>
    </location>
    <ligand>
        <name>ATP</name>
        <dbReference type="ChEBI" id="CHEBI:30616"/>
    </ligand>
</feature>
<organism evidence="16 17">
    <name type="scientific">Polycladomyces zharkentensis</name>
    <dbReference type="NCBI Taxonomy" id="2807616"/>
    <lineage>
        <taxon>Bacteria</taxon>
        <taxon>Bacillati</taxon>
        <taxon>Bacillota</taxon>
        <taxon>Bacilli</taxon>
        <taxon>Bacillales</taxon>
        <taxon>Thermoactinomycetaceae</taxon>
        <taxon>Polycladomyces</taxon>
    </lineage>
</organism>
<comment type="cofactor">
    <cofactor evidence="13">
        <name>Zn(2+)</name>
        <dbReference type="ChEBI" id="CHEBI:29105"/>
    </cofactor>
    <text evidence="13">Binds 1 zinc ion per subunit.</text>
</comment>
<dbReference type="InterPro" id="IPR056411">
    <property type="entry name" value="CysS_C"/>
</dbReference>
<comment type="subunit">
    <text evidence="3 13">Monomer.</text>
</comment>
<dbReference type="Proteomes" id="UP001177120">
    <property type="component" value="Unassembled WGS sequence"/>
</dbReference>
<gene>
    <name evidence="13" type="primary">cysS</name>
    <name evidence="16" type="ORF">JQC72_06900</name>
</gene>
<dbReference type="PRINTS" id="PR00983">
    <property type="entry name" value="TRNASYNTHCYS"/>
</dbReference>
<feature type="binding site" evidence="13">
    <location>
        <position position="209"/>
    </location>
    <ligand>
        <name>Zn(2+)</name>
        <dbReference type="ChEBI" id="CHEBI:29105"/>
    </ligand>
</feature>
<keyword evidence="17" id="KW-1185">Reference proteome</keyword>
<evidence type="ECO:0000256" key="8">
    <source>
        <dbReference type="ARBA" id="ARBA00022833"/>
    </source>
</evidence>
<dbReference type="PANTHER" id="PTHR10890:SF3">
    <property type="entry name" value="CYSTEINE--TRNA LIGASE, CYTOPLASMIC"/>
    <property type="match status" value="1"/>
</dbReference>
<keyword evidence="5 13" id="KW-0436">Ligase</keyword>
<dbReference type="Pfam" id="PF09190">
    <property type="entry name" value="DALR_2"/>
    <property type="match status" value="1"/>
</dbReference>
<evidence type="ECO:0000256" key="13">
    <source>
        <dbReference type="HAMAP-Rule" id="MF_00041"/>
    </source>
</evidence>
<feature type="domain" description="Cysteinyl-tRNA synthetase class Ia DALR" evidence="15">
    <location>
        <begin position="352"/>
        <end position="417"/>
    </location>
</feature>
<dbReference type="CDD" id="cd00672">
    <property type="entry name" value="CysRS_core"/>
    <property type="match status" value="1"/>
</dbReference>
<dbReference type="InterPro" id="IPR032678">
    <property type="entry name" value="tRNA-synt_1_cat_dom"/>
</dbReference>
<dbReference type="InterPro" id="IPR015273">
    <property type="entry name" value="Cys-tRNA-synt_Ia_DALR"/>
</dbReference>
<evidence type="ECO:0000256" key="10">
    <source>
        <dbReference type="ARBA" id="ARBA00022917"/>
    </source>
</evidence>
<evidence type="ECO:0000256" key="9">
    <source>
        <dbReference type="ARBA" id="ARBA00022840"/>
    </source>
</evidence>
<evidence type="ECO:0000313" key="16">
    <source>
        <dbReference type="EMBL" id="MBN2909249.1"/>
    </source>
</evidence>
<dbReference type="Gene3D" id="1.20.120.1910">
    <property type="entry name" value="Cysteine-tRNA ligase, C-terminal anti-codon recognition domain"/>
    <property type="match status" value="1"/>
</dbReference>
<keyword evidence="10 13" id="KW-0648">Protein biosynthesis</keyword>
<dbReference type="GO" id="GO:0004817">
    <property type="term" value="F:cysteine-tRNA ligase activity"/>
    <property type="evidence" value="ECO:0007669"/>
    <property type="project" value="UniProtKB-EC"/>
</dbReference>
<evidence type="ECO:0000256" key="12">
    <source>
        <dbReference type="ARBA" id="ARBA00047398"/>
    </source>
</evidence>
<dbReference type="SUPFAM" id="SSF52374">
    <property type="entry name" value="Nucleotidylyl transferase"/>
    <property type="match status" value="1"/>
</dbReference>
<evidence type="ECO:0000256" key="5">
    <source>
        <dbReference type="ARBA" id="ARBA00022598"/>
    </source>
</evidence>
<keyword evidence="11 13" id="KW-0030">Aminoacyl-tRNA synthetase</keyword>
<evidence type="ECO:0000313" key="17">
    <source>
        <dbReference type="Proteomes" id="UP001177120"/>
    </source>
</evidence>
<dbReference type="RefSeq" id="WP_205494090.1">
    <property type="nucleotide sequence ID" value="NZ_JAFHAP010000007.1"/>
</dbReference>
<evidence type="ECO:0000256" key="3">
    <source>
        <dbReference type="ARBA" id="ARBA00011245"/>
    </source>
</evidence>
<dbReference type="InterPro" id="IPR014729">
    <property type="entry name" value="Rossmann-like_a/b/a_fold"/>
</dbReference>
<protein>
    <recommendedName>
        <fullName evidence="13">Cysteine--tRNA ligase</fullName>
        <ecNumber evidence="13">6.1.1.16</ecNumber>
    </recommendedName>
    <alternativeName>
        <fullName evidence="13">Cysteinyl-tRNA synthetase</fullName>
        <shortName evidence="13">CysRS</shortName>
    </alternativeName>
</protein>
<comment type="similarity">
    <text evidence="2 13">Belongs to the class-I aminoacyl-tRNA synthetase family.</text>
</comment>
<comment type="catalytic activity">
    <reaction evidence="12 13">
        <text>tRNA(Cys) + L-cysteine + ATP = L-cysteinyl-tRNA(Cys) + AMP + diphosphate</text>
        <dbReference type="Rhea" id="RHEA:17773"/>
        <dbReference type="Rhea" id="RHEA-COMP:9661"/>
        <dbReference type="Rhea" id="RHEA-COMP:9679"/>
        <dbReference type="ChEBI" id="CHEBI:30616"/>
        <dbReference type="ChEBI" id="CHEBI:33019"/>
        <dbReference type="ChEBI" id="CHEBI:35235"/>
        <dbReference type="ChEBI" id="CHEBI:78442"/>
        <dbReference type="ChEBI" id="CHEBI:78517"/>
        <dbReference type="ChEBI" id="CHEBI:456215"/>
        <dbReference type="EC" id="6.1.1.16"/>
    </reaction>
</comment>
<feature type="binding site" evidence="13">
    <location>
        <position position="29"/>
    </location>
    <ligand>
        <name>Zn(2+)</name>
        <dbReference type="ChEBI" id="CHEBI:29105"/>
    </ligand>
</feature>
<dbReference type="EC" id="6.1.1.16" evidence="13"/>
<feature type="coiled-coil region" evidence="14">
    <location>
        <begin position="414"/>
        <end position="441"/>
    </location>
</feature>
<keyword evidence="6 13" id="KW-0479">Metal-binding</keyword>
<sequence length="466" mass="53644">MSVQLYNTLTRKKESLETVHPGKVNMYVCGPTVYNYIHIGNARVFVFFDVVRRYLQYKGYEVKYVQNFTDVDDKLIRTANEEGTTVPEVAERYIRAYFEDMDALGVRRADVHPRATEHIPDMIEAIRELIDKGWAYERDGDVYYRALKKDDYGKLSHQAIAELKAGARIEVNERKEHPLDFALWKKAKPGEIKWDSPWGEGRPGWHIECSVMSRKYLGETLDIHAGGKDLCFPHHENEIAQSEALTGKPFARYWLHNEFVNMGGEKMSKSLGNIVTVHDLRKRYPARVIRYFLISAHYRNPIQFSEEVMDQLKNGLERIDNAWFNLRHRMTAATEGSADPKVEKQLKALSAQFEAAMDDDMNTANALSVLFEAVKLVNETVAQPVVTRGTLEALTDWMTTFGGEILGLIELEGEDTLDREIEALIEERQQARKRRDFARADAIRDKLAAMGILLEDTPQGVRWRRK</sequence>
<feature type="binding site" evidence="13">
    <location>
        <position position="238"/>
    </location>
    <ligand>
        <name>Zn(2+)</name>
        <dbReference type="ChEBI" id="CHEBI:29105"/>
    </ligand>
</feature>
<evidence type="ECO:0000256" key="6">
    <source>
        <dbReference type="ARBA" id="ARBA00022723"/>
    </source>
</evidence>
<dbReference type="SMART" id="SM00840">
    <property type="entry name" value="DALR_2"/>
    <property type="match status" value="1"/>
</dbReference>
<dbReference type="PANTHER" id="PTHR10890">
    <property type="entry name" value="CYSTEINYL-TRNA SYNTHETASE"/>
    <property type="match status" value="1"/>
</dbReference>
<evidence type="ECO:0000256" key="11">
    <source>
        <dbReference type="ARBA" id="ARBA00023146"/>
    </source>
</evidence>
<evidence type="ECO:0000256" key="4">
    <source>
        <dbReference type="ARBA" id="ARBA00022490"/>
    </source>
</evidence>
<evidence type="ECO:0000256" key="14">
    <source>
        <dbReference type="SAM" id="Coils"/>
    </source>
</evidence>
<accession>A0ABS2WI98</accession>
<dbReference type="SUPFAM" id="SSF47323">
    <property type="entry name" value="Anticodon-binding domain of a subclass of class I aminoacyl-tRNA synthetases"/>
    <property type="match status" value="1"/>
</dbReference>
<dbReference type="HAMAP" id="MF_00041">
    <property type="entry name" value="Cys_tRNA_synth"/>
    <property type="match status" value="1"/>
</dbReference>
<keyword evidence="14" id="KW-0175">Coiled coil</keyword>